<evidence type="ECO:0000259" key="2">
    <source>
        <dbReference type="PROSITE" id="PS51645"/>
    </source>
</evidence>
<accession>A0ABV6B0Q2</accession>
<name>A0ABV6B0Q2_9DEIO</name>
<reference evidence="3 4" key="1">
    <citation type="submission" date="2024-09" db="EMBL/GenBank/DDBJ databases">
        <authorList>
            <person name="Sun Q."/>
            <person name="Mori K."/>
        </authorList>
    </citation>
    <scope>NUCLEOTIDE SEQUENCE [LARGE SCALE GENOMIC DNA]</scope>
    <source>
        <strain evidence="3 4">JCM 13503</strain>
    </source>
</reference>
<keyword evidence="4" id="KW-1185">Reference proteome</keyword>
<dbReference type="InterPro" id="IPR006050">
    <property type="entry name" value="DNA_photolyase_N"/>
</dbReference>
<dbReference type="PROSITE" id="PS51645">
    <property type="entry name" value="PHR_CRY_ALPHA_BETA"/>
    <property type="match status" value="1"/>
</dbReference>
<dbReference type="SUPFAM" id="SSF52425">
    <property type="entry name" value="Cryptochrome/photolyase, N-terminal domain"/>
    <property type="match status" value="1"/>
</dbReference>
<proteinExistence type="predicted"/>
<dbReference type="Gene3D" id="3.40.50.620">
    <property type="entry name" value="HUPs"/>
    <property type="match status" value="1"/>
</dbReference>
<dbReference type="InterPro" id="IPR036155">
    <property type="entry name" value="Crypto/Photolyase_N_sf"/>
</dbReference>
<dbReference type="Proteomes" id="UP001589733">
    <property type="component" value="Unassembled WGS sequence"/>
</dbReference>
<evidence type="ECO:0000313" key="4">
    <source>
        <dbReference type="Proteomes" id="UP001589733"/>
    </source>
</evidence>
<dbReference type="InterPro" id="IPR014729">
    <property type="entry name" value="Rossmann-like_a/b/a_fold"/>
</dbReference>
<evidence type="ECO:0000313" key="3">
    <source>
        <dbReference type="EMBL" id="MFB9993265.1"/>
    </source>
</evidence>
<dbReference type="EMBL" id="JBHLYR010000045">
    <property type="protein sequence ID" value="MFB9993265.1"/>
    <property type="molecule type" value="Genomic_DNA"/>
</dbReference>
<evidence type="ECO:0000256" key="1">
    <source>
        <dbReference type="SAM" id="MobiDB-lite"/>
    </source>
</evidence>
<protein>
    <recommendedName>
        <fullName evidence="2">Photolyase/cryptochrome alpha/beta domain-containing protein</fullName>
    </recommendedName>
</protein>
<dbReference type="RefSeq" id="WP_380011751.1">
    <property type="nucleotide sequence ID" value="NZ_JBHLYR010000045.1"/>
</dbReference>
<feature type="region of interest" description="Disordered" evidence="1">
    <location>
        <begin position="153"/>
        <end position="173"/>
    </location>
</feature>
<comment type="caution">
    <text evidence="3">The sequence shown here is derived from an EMBL/GenBank/DDBJ whole genome shotgun (WGS) entry which is preliminary data.</text>
</comment>
<feature type="domain" description="Photolyase/cryptochrome alpha/beta" evidence="2">
    <location>
        <begin position="1"/>
        <end position="121"/>
    </location>
</feature>
<sequence length="173" mass="19201">MTAVIWLHGDSLSITDPALSTHPEAPALFVFDRPFLSSHRIAFPRLAFMYGGVRDLAAARSAPTEIRVGSVPEELAHFACEYDATELHATENPTPEFEAILQGIRERCPGLRVVVHSAERLTTYNGPVTKFFGFWKKVQTEVLGGGDLFRGMEMPSGAAPAKPQRDHRNRWRG</sequence>
<gene>
    <name evidence="3" type="ORF">ACFFLM_14930</name>
</gene>
<organism evidence="3 4">
    <name type="scientific">Deinococcus oregonensis</name>
    <dbReference type="NCBI Taxonomy" id="1805970"/>
    <lineage>
        <taxon>Bacteria</taxon>
        <taxon>Thermotogati</taxon>
        <taxon>Deinococcota</taxon>
        <taxon>Deinococci</taxon>
        <taxon>Deinococcales</taxon>
        <taxon>Deinococcaceae</taxon>
        <taxon>Deinococcus</taxon>
    </lineage>
</organism>